<dbReference type="RefSeq" id="WP_035705839.1">
    <property type="nucleotide sequence ID" value="NZ_CAMIFG010000049.1"/>
</dbReference>
<reference evidence="1 2" key="1">
    <citation type="submission" date="2014-03" db="EMBL/GenBank/DDBJ databases">
        <title>Genome of Haematobacter massiliensis CCUG 47968.</title>
        <authorList>
            <person name="Wang D."/>
            <person name="Wang G."/>
        </authorList>
    </citation>
    <scope>NUCLEOTIDE SEQUENCE [LARGE SCALE GENOMIC DNA]</scope>
    <source>
        <strain evidence="1 2">CCUG 47968</strain>
    </source>
</reference>
<gene>
    <name evidence="1" type="ORF">CN97_05250</name>
</gene>
<dbReference type="Gene3D" id="3.10.180.10">
    <property type="entry name" value="2,3-Dihydroxybiphenyl 1,2-Dioxygenase, domain 1"/>
    <property type="match status" value="1"/>
</dbReference>
<dbReference type="eggNOG" id="COG0346">
    <property type="taxonomic scope" value="Bacteria"/>
</dbReference>
<name>A0A086YC34_9RHOB</name>
<keyword evidence="1" id="KW-0223">Dioxygenase</keyword>
<dbReference type="AlphaFoldDB" id="A0A086YC34"/>
<dbReference type="GO" id="GO:0051213">
    <property type="term" value="F:dioxygenase activity"/>
    <property type="evidence" value="ECO:0007669"/>
    <property type="project" value="UniProtKB-KW"/>
</dbReference>
<keyword evidence="1" id="KW-0560">Oxidoreductase</keyword>
<dbReference type="CDD" id="cd08351">
    <property type="entry name" value="ChaP_like"/>
    <property type="match status" value="1"/>
</dbReference>
<accession>A0A086YC34</accession>
<evidence type="ECO:0000313" key="2">
    <source>
        <dbReference type="Proteomes" id="UP000028826"/>
    </source>
</evidence>
<dbReference type="OrthoDB" id="9798430at2"/>
<dbReference type="SUPFAM" id="SSF54593">
    <property type="entry name" value="Glyoxalase/Bleomycin resistance protein/Dihydroxybiphenyl dioxygenase"/>
    <property type="match status" value="1"/>
</dbReference>
<protein>
    <submittedName>
        <fullName evidence="1">Glyoxalase/bleomycin resistance protein/dioxygenase</fullName>
    </submittedName>
</protein>
<comment type="caution">
    <text evidence="1">The sequence shown here is derived from an EMBL/GenBank/DDBJ whole genome shotgun (WGS) entry which is preliminary data.</text>
</comment>
<sequence>MSIEFNHTILATQDAHGSALFLAEILGLQPPRRWGPFWMVTTDNGANLDYMDVGHAVVPQHYAFLVDDTSFDALHDRLGKRSLPYWADPQRRKLGMNDHDGGRGLYFNDLNGHLLEVITRPYSSGGWNP</sequence>
<dbReference type="EMBL" id="JGYG01000001">
    <property type="protein sequence ID" value="KFI31834.1"/>
    <property type="molecule type" value="Genomic_DNA"/>
</dbReference>
<dbReference type="STRING" id="195105.CN97_05250"/>
<dbReference type="InterPro" id="IPR037523">
    <property type="entry name" value="VOC_core"/>
</dbReference>
<organism evidence="1 2">
    <name type="scientific">Haematobacter massiliensis</name>
    <dbReference type="NCBI Taxonomy" id="195105"/>
    <lineage>
        <taxon>Bacteria</taxon>
        <taxon>Pseudomonadati</taxon>
        <taxon>Pseudomonadota</taxon>
        <taxon>Alphaproteobacteria</taxon>
        <taxon>Rhodobacterales</taxon>
        <taxon>Paracoccaceae</taxon>
        <taxon>Haematobacter</taxon>
    </lineage>
</organism>
<dbReference type="Proteomes" id="UP000028826">
    <property type="component" value="Unassembled WGS sequence"/>
</dbReference>
<dbReference type="Pfam" id="PF00903">
    <property type="entry name" value="Glyoxalase"/>
    <property type="match status" value="1"/>
</dbReference>
<dbReference type="PROSITE" id="PS51819">
    <property type="entry name" value="VOC"/>
    <property type="match status" value="1"/>
</dbReference>
<dbReference type="InterPro" id="IPR029068">
    <property type="entry name" value="Glyas_Bleomycin-R_OHBP_Dase"/>
</dbReference>
<keyword evidence="2" id="KW-1185">Reference proteome</keyword>
<proteinExistence type="predicted"/>
<evidence type="ECO:0000313" key="1">
    <source>
        <dbReference type="EMBL" id="KFI31834.1"/>
    </source>
</evidence>
<dbReference type="InterPro" id="IPR004360">
    <property type="entry name" value="Glyas_Fos-R_dOase_dom"/>
</dbReference>